<gene>
    <name evidence="1" type="ORF">CIK91_00825</name>
</gene>
<organism evidence="1 2">
    <name type="scientific">Segatella bryantii</name>
    <name type="common">Prevotella bryantii</name>
    <dbReference type="NCBI Taxonomy" id="77095"/>
    <lineage>
        <taxon>Bacteria</taxon>
        <taxon>Pseudomonadati</taxon>
        <taxon>Bacteroidota</taxon>
        <taxon>Bacteroidia</taxon>
        <taxon>Bacteroidales</taxon>
        <taxon>Prevotellaceae</taxon>
        <taxon>Segatella</taxon>
    </lineage>
</organism>
<reference evidence="1 2" key="1">
    <citation type="submission" date="2017-08" db="EMBL/GenBank/DDBJ databases">
        <title>Comparative genomics of non-oral Prevotella species.</title>
        <authorList>
            <person name="Accetto T."/>
            <person name="Nograsek B."/>
            <person name="Avgustin G."/>
        </authorList>
    </citation>
    <scope>NUCLEOTIDE SEQUENCE [LARGE SCALE GENOMIC DNA]</scope>
    <source>
        <strain evidence="1 2">TC1-1</strain>
    </source>
</reference>
<evidence type="ECO:0000313" key="2">
    <source>
        <dbReference type="Proteomes" id="UP000216189"/>
    </source>
</evidence>
<evidence type="ECO:0008006" key="3">
    <source>
        <dbReference type="Google" id="ProtNLM"/>
    </source>
</evidence>
<accession>A0ABX4ELD8</accession>
<dbReference type="RefSeq" id="WP_094447944.1">
    <property type="nucleotide sequence ID" value="NZ_CP091802.1"/>
</dbReference>
<comment type="caution">
    <text evidence="1">The sequence shown here is derived from an EMBL/GenBank/DDBJ whole genome shotgun (WGS) entry which is preliminary data.</text>
</comment>
<name>A0ABX4ELD8_SEGBR</name>
<dbReference type="Proteomes" id="UP000216189">
    <property type="component" value="Unassembled WGS sequence"/>
</dbReference>
<proteinExistence type="predicted"/>
<sequence>MRTTDKYAIFSREDMFNIPFDLLELQNYARFNALGYSCLYLANSLYISWEEMRRPDISKVNFAHFKNQKQMNLLDLTIPLKITKRKDLLTIFLTLLCTVEVSNDEKSYKYEYVIPNLVIGSLISAYFDSSRLSLDGIRYISSKRFESEKLEFDNQTQLIYDYVFPALDYEQKGHCNHLKHLFKLSKGRSLFLYNAHQICFRKKTTFTTNYKDSLFYELENYVKKEKLDFIRE</sequence>
<dbReference type="EMBL" id="NPJF01000009">
    <property type="protein sequence ID" value="OYP57130.1"/>
    <property type="molecule type" value="Genomic_DNA"/>
</dbReference>
<protein>
    <recommendedName>
        <fullName evidence="3">RES domain-containing protein</fullName>
    </recommendedName>
</protein>
<evidence type="ECO:0000313" key="1">
    <source>
        <dbReference type="EMBL" id="OYP57130.1"/>
    </source>
</evidence>
<keyword evidence="2" id="KW-1185">Reference proteome</keyword>